<evidence type="ECO:0000256" key="2">
    <source>
        <dbReference type="ARBA" id="ARBA00022676"/>
    </source>
</evidence>
<sequence>MTALTELARADILFLNWRDPSHPQAGGAEAFCWETARRFSEAGAHVTVFTARHPGSAPLSVSDGIRILRGGGTYGVYAAAARHLLRHRHAYDAVIDCQNGIPFFSPLFTPHWTADLCVVHHVHQSQFDMLLPRPLNLVGRLLEKRVSRRVYHGRPVVVVSPSTLEGIRRELGFRNPVYIVPNGSSLDGAFRGSDGPHRVARSRTPSIAVVSRLVPQKRLDLLVHAMPALMHKMPGIRLDIAGDGGELPRLSKLAQRIGVSDAVAFHGRVSDERKWEMLSRAWLTVVPSVAEGWGLTVIEANAVGTPAVAFDVPGLRDAVRPGRTGWLLPPESDLAGAVADALAELTDADVRQQMAQRCLSWAATFSWEATAERLAAVVLEEVARTRRHRRSRRRPSDLCVIGSFRVTDGNAMEQVLRHALRLTDAWNRCGDTFRVLLHGCDEVRAARAFRRLDVKPSELTLASRRDVLVGTAEPTAGTRSESDRTTP</sequence>
<gene>
    <name evidence="6" type="ORF">PO587_05995</name>
</gene>
<evidence type="ECO:0000256" key="1">
    <source>
        <dbReference type="ARBA" id="ARBA00021292"/>
    </source>
</evidence>
<evidence type="ECO:0000259" key="4">
    <source>
        <dbReference type="Pfam" id="PF00534"/>
    </source>
</evidence>
<dbReference type="Proteomes" id="UP001221328">
    <property type="component" value="Unassembled WGS sequence"/>
</dbReference>
<evidence type="ECO:0000313" key="6">
    <source>
        <dbReference type="EMBL" id="MDC2954000.1"/>
    </source>
</evidence>
<dbReference type="PANTHER" id="PTHR12526">
    <property type="entry name" value="GLYCOSYLTRANSFERASE"/>
    <property type="match status" value="1"/>
</dbReference>
<dbReference type="SUPFAM" id="SSF53756">
    <property type="entry name" value="UDP-Glycosyltransferase/glycogen phosphorylase"/>
    <property type="match status" value="1"/>
</dbReference>
<accession>A0ABT5FNB0</accession>
<dbReference type="InterPro" id="IPR001296">
    <property type="entry name" value="Glyco_trans_1"/>
</dbReference>
<dbReference type="RefSeq" id="WP_200701934.1">
    <property type="nucleotide sequence ID" value="NZ_JAQOSK010000002.1"/>
</dbReference>
<dbReference type="Pfam" id="PF00534">
    <property type="entry name" value="Glycos_transf_1"/>
    <property type="match status" value="1"/>
</dbReference>
<dbReference type="CDD" id="cd03801">
    <property type="entry name" value="GT4_PimA-like"/>
    <property type="match status" value="1"/>
</dbReference>
<comment type="caution">
    <text evidence="6">The sequence shown here is derived from an EMBL/GenBank/DDBJ whole genome shotgun (WGS) entry which is preliminary data.</text>
</comment>
<feature type="domain" description="Glycosyltransferase subfamily 4-like N-terminal" evidence="5">
    <location>
        <begin position="26"/>
        <end position="183"/>
    </location>
</feature>
<evidence type="ECO:0000259" key="5">
    <source>
        <dbReference type="Pfam" id="PF13439"/>
    </source>
</evidence>
<dbReference type="InterPro" id="IPR028098">
    <property type="entry name" value="Glyco_trans_4-like_N"/>
</dbReference>
<feature type="domain" description="Glycosyl transferase family 1" evidence="4">
    <location>
        <begin position="203"/>
        <end position="344"/>
    </location>
</feature>
<keyword evidence="3" id="KW-0808">Transferase</keyword>
<name>A0ABT5FNB0_9ACTN</name>
<organism evidence="6 7">
    <name type="scientific">Streptomyces gilvifuscus</name>
    <dbReference type="NCBI Taxonomy" id="1550617"/>
    <lineage>
        <taxon>Bacteria</taxon>
        <taxon>Bacillati</taxon>
        <taxon>Actinomycetota</taxon>
        <taxon>Actinomycetes</taxon>
        <taxon>Kitasatosporales</taxon>
        <taxon>Streptomycetaceae</taxon>
        <taxon>Streptomyces</taxon>
    </lineage>
</organism>
<evidence type="ECO:0000256" key="3">
    <source>
        <dbReference type="ARBA" id="ARBA00022679"/>
    </source>
</evidence>
<evidence type="ECO:0000313" key="7">
    <source>
        <dbReference type="Proteomes" id="UP001221328"/>
    </source>
</evidence>
<keyword evidence="2" id="KW-0328">Glycosyltransferase</keyword>
<proteinExistence type="predicted"/>
<dbReference type="EMBL" id="JAQOSK010000002">
    <property type="protein sequence ID" value="MDC2954000.1"/>
    <property type="molecule type" value="Genomic_DNA"/>
</dbReference>
<dbReference type="Pfam" id="PF13439">
    <property type="entry name" value="Glyco_transf_4"/>
    <property type="match status" value="1"/>
</dbReference>
<dbReference type="Gene3D" id="3.40.50.2000">
    <property type="entry name" value="Glycogen Phosphorylase B"/>
    <property type="match status" value="2"/>
</dbReference>
<dbReference type="PANTHER" id="PTHR12526:SF618">
    <property type="entry name" value="GLYCOSYLTRANSFERASE, FAMILY 4"/>
    <property type="match status" value="1"/>
</dbReference>
<reference evidence="6 7" key="1">
    <citation type="journal article" date="2015" name="Int. J. Syst. Evol. Microbiol.">
        <title>Streptomyces gilvifuscus sp. nov., an actinomycete that produces antibacterial compounds isolated from soil.</title>
        <authorList>
            <person name="Nguyen T.M."/>
            <person name="Kim J."/>
        </authorList>
    </citation>
    <scope>NUCLEOTIDE SEQUENCE [LARGE SCALE GENOMIC DNA]</scope>
    <source>
        <strain evidence="6 7">T113</strain>
    </source>
</reference>
<keyword evidence="7" id="KW-1185">Reference proteome</keyword>
<protein>
    <recommendedName>
        <fullName evidence="1">D-inositol 3-phosphate glycosyltransferase</fullName>
    </recommendedName>
</protein>